<dbReference type="InterPro" id="IPR025631">
    <property type="entry name" value="Porin_10"/>
</dbReference>
<dbReference type="AlphaFoldDB" id="A0A4P7VJG3"/>
<dbReference type="RefSeq" id="WP_136410096.1">
    <property type="nucleotide sequence ID" value="NZ_CP039393.1"/>
</dbReference>
<proteinExistence type="predicted"/>
<evidence type="ECO:0000313" key="2">
    <source>
        <dbReference type="EMBL" id="QCD35366.1"/>
    </source>
</evidence>
<sequence length="651" mass="73384">MKKTIFITGLVVAAIAVMQAKDPVIAPSYAWKMLPPLGLREPSTIDTTLYNYAQESVPSAVSSAYATTGNLGAAGQNMIFFDREPMGEFFFKDALYAWLPSLSTHKFYNTRIPMTLLSYNTGGGKENVQDRLKTTFSGNVNKKAQIGAMIDYIYSKGSYDYQATKDLIWGLSGSYMGDRYEMQAFLNHWNMLGQENGGITDDLYITDPAQLQAGQNKIEPKAIPTNLTGAFNRVVGAQFYVNNAYKVGFWKEEEIDDSTTVETFVPVSSFIWTLDYKSGRHTFKNKVASERDYWENTYLNLDGTDDHTKYWSLTNTLGVSLLEEFNKFAKFGAAAFVTHEIRSYTQTTDTIDRLPSLPEGLSPYPVNKVPESAKQNLLWVGGQLTKQYGSLLTYEATARFGLIGDVVGDLDIDGSVSTRFKLLGDSVTITGYGRFRNEAAPYLMNHYVSNHFIWDNDFGKTRSFRVGGRLSIPHTGTFLTAGVENIQNYIYFNKNCMPVQHGGSVQIFSATLNQDLSFGPFNWNNKVTYQTSSEQDIIPLPKLAIYSNMFLSFKVARVLDVQLGVDCDYYTKYKAPGYQPATMTFYNQDEIDCGGYPFMNAYVNMKLSKTRFYVMFSHFNQGMTSNNYFSMPHYPLNPRKFQIGLSIDFAN</sequence>
<keyword evidence="3" id="KW-1185">Reference proteome</keyword>
<gene>
    <name evidence="2" type="ORF">E7746_05380</name>
</gene>
<dbReference type="EMBL" id="CP039393">
    <property type="protein sequence ID" value="QCD35366.1"/>
    <property type="molecule type" value="Genomic_DNA"/>
</dbReference>
<organism evidence="2 3">
    <name type="scientific">Muribaculum gordoncarteri</name>
    <dbReference type="NCBI Taxonomy" id="2530390"/>
    <lineage>
        <taxon>Bacteria</taxon>
        <taxon>Pseudomonadati</taxon>
        <taxon>Bacteroidota</taxon>
        <taxon>Bacteroidia</taxon>
        <taxon>Bacteroidales</taxon>
        <taxon>Muribaculaceae</taxon>
        <taxon>Muribaculum</taxon>
    </lineage>
</organism>
<accession>A0A4P7VJG3</accession>
<reference evidence="2 3" key="1">
    <citation type="submission" date="2019-02" db="EMBL/GenBank/DDBJ databases">
        <title>Isolation and identification of novel species under the genus Muribaculum.</title>
        <authorList>
            <person name="Miyake S."/>
            <person name="Ding Y."/>
            <person name="Low A."/>
            <person name="Soh M."/>
            <person name="Seedorf H."/>
        </authorList>
    </citation>
    <scope>NUCLEOTIDE SEQUENCE [LARGE SCALE GENOMIC DNA]</scope>
    <source>
        <strain evidence="2 3">TLL-A4</strain>
    </source>
</reference>
<evidence type="ECO:0000313" key="3">
    <source>
        <dbReference type="Proteomes" id="UP000297031"/>
    </source>
</evidence>
<evidence type="ECO:0008006" key="4">
    <source>
        <dbReference type="Google" id="ProtNLM"/>
    </source>
</evidence>
<dbReference type="Pfam" id="PF14121">
    <property type="entry name" value="Porin_10"/>
    <property type="match status" value="1"/>
</dbReference>
<dbReference type="Proteomes" id="UP000297031">
    <property type="component" value="Chromosome"/>
</dbReference>
<feature type="signal peptide" evidence="1">
    <location>
        <begin position="1"/>
        <end position="20"/>
    </location>
</feature>
<keyword evidence="1" id="KW-0732">Signal</keyword>
<dbReference type="KEGG" id="mgod:E7746_05380"/>
<feature type="chain" id="PRO_5020853325" description="TonB-dependent receptor" evidence="1">
    <location>
        <begin position="21"/>
        <end position="651"/>
    </location>
</feature>
<dbReference type="OrthoDB" id="1489309at2"/>
<name>A0A4P7VJG3_9BACT</name>
<evidence type="ECO:0000256" key="1">
    <source>
        <dbReference type="SAM" id="SignalP"/>
    </source>
</evidence>
<protein>
    <recommendedName>
        <fullName evidence="4">TonB-dependent receptor</fullName>
    </recommendedName>
</protein>